<dbReference type="InterPro" id="IPR029903">
    <property type="entry name" value="RmlD-like-bd"/>
</dbReference>
<feature type="domain" description="RmlD-like substrate binding" evidence="3">
    <location>
        <begin position="5"/>
        <end position="282"/>
    </location>
</feature>
<reference evidence="4 5" key="1">
    <citation type="submission" date="2010-07" db="EMBL/GenBank/DDBJ databases">
        <title>The draft genome of Paenibacillus curdlanolyticus YK9.</title>
        <authorList>
            <consortium name="US DOE Joint Genome Institute (JGI-PGF)"/>
            <person name="Lucas S."/>
            <person name="Copeland A."/>
            <person name="Lapidus A."/>
            <person name="Cheng J.-F."/>
            <person name="Bruce D."/>
            <person name="Goodwin L."/>
            <person name="Pitluck S."/>
            <person name="Land M.L."/>
            <person name="Hauser L."/>
            <person name="Chang Y.-J."/>
            <person name="Jeffries C."/>
            <person name="Anderson I.J."/>
            <person name="Johnson E."/>
            <person name="Loganathan U."/>
            <person name="Mulhopadhyay B."/>
            <person name="Kyrpides N."/>
            <person name="Woyke T.J."/>
        </authorList>
    </citation>
    <scope>NUCLEOTIDE SEQUENCE [LARGE SCALE GENOMIC DNA]</scope>
    <source>
        <strain evidence="4 5">YK9</strain>
    </source>
</reference>
<comment type="function">
    <text evidence="2">Catalyzes the reduction of dTDP-6-deoxy-L-lyxo-4-hexulose to yield dTDP-L-rhamnose.</text>
</comment>
<proteinExistence type="inferred from homology"/>
<dbReference type="OrthoDB" id="9803892at2"/>
<accession>E0I7A3</accession>
<evidence type="ECO:0000313" key="4">
    <source>
        <dbReference type="EMBL" id="EFM11919.1"/>
    </source>
</evidence>
<dbReference type="EC" id="1.1.1.133" evidence="2"/>
<dbReference type="GO" id="GO:0019305">
    <property type="term" value="P:dTDP-rhamnose biosynthetic process"/>
    <property type="evidence" value="ECO:0007669"/>
    <property type="project" value="UniProtKB-UniPathway"/>
</dbReference>
<dbReference type="STRING" id="717606.PaecuDRAFT_1527"/>
<dbReference type="PANTHER" id="PTHR10491:SF4">
    <property type="entry name" value="METHIONINE ADENOSYLTRANSFERASE 2 SUBUNIT BETA"/>
    <property type="match status" value="1"/>
</dbReference>
<dbReference type="Proteomes" id="UP000005387">
    <property type="component" value="Unassembled WGS sequence"/>
</dbReference>
<keyword evidence="5" id="KW-1185">Reference proteome</keyword>
<dbReference type="UniPathway" id="UPA00124"/>
<dbReference type="NCBIfam" id="TIGR01214">
    <property type="entry name" value="rmlD"/>
    <property type="match status" value="1"/>
</dbReference>
<dbReference type="GO" id="GO:0005829">
    <property type="term" value="C:cytosol"/>
    <property type="evidence" value="ECO:0007669"/>
    <property type="project" value="TreeGrafter"/>
</dbReference>
<dbReference type="InterPro" id="IPR005913">
    <property type="entry name" value="dTDP_dehydrorham_reduct"/>
</dbReference>
<dbReference type="AlphaFoldDB" id="E0I7A3"/>
<dbReference type="Pfam" id="PF04321">
    <property type="entry name" value="RmlD_sub_bind"/>
    <property type="match status" value="1"/>
</dbReference>
<dbReference type="CDD" id="cd05254">
    <property type="entry name" value="dTDP_HR_like_SDR_e"/>
    <property type="match status" value="1"/>
</dbReference>
<dbReference type="InterPro" id="IPR036291">
    <property type="entry name" value="NAD(P)-bd_dom_sf"/>
</dbReference>
<dbReference type="GO" id="GO:0008831">
    <property type="term" value="F:dTDP-4-dehydrorhamnose reductase activity"/>
    <property type="evidence" value="ECO:0007669"/>
    <property type="project" value="UniProtKB-EC"/>
</dbReference>
<dbReference type="FunFam" id="3.40.50.720:FF:000159">
    <property type="entry name" value="dTDP-4-dehydrorhamnose reductase"/>
    <property type="match status" value="1"/>
</dbReference>
<protein>
    <recommendedName>
        <fullName evidence="2">dTDP-4-dehydrorhamnose reductase</fullName>
        <ecNumber evidence="2">1.1.1.133</ecNumber>
    </recommendedName>
</protein>
<comment type="pathway">
    <text evidence="2">Carbohydrate biosynthesis; dTDP-L-rhamnose biosynthesis.</text>
</comment>
<dbReference type="SUPFAM" id="SSF51735">
    <property type="entry name" value="NAD(P)-binding Rossmann-fold domains"/>
    <property type="match status" value="1"/>
</dbReference>
<dbReference type="EMBL" id="AEDD01000003">
    <property type="protein sequence ID" value="EFM11919.1"/>
    <property type="molecule type" value="Genomic_DNA"/>
</dbReference>
<evidence type="ECO:0000256" key="2">
    <source>
        <dbReference type="RuleBase" id="RU364082"/>
    </source>
</evidence>
<name>E0I7A3_9BACL</name>
<evidence type="ECO:0000259" key="3">
    <source>
        <dbReference type="Pfam" id="PF04321"/>
    </source>
</evidence>
<sequence length="299" mass="33127">MAKQRIVVTGANGQLGVDLVKHLEELGHEVHGLGRAELDVTSERQVQHTLRELKPDVVIHSGAYTKVDQAEAEPDQAYMVNGYGTANIASAAHSIGAKLVYVSTDYVFNGQGFRPYDEFSPIDPVNVYGKSKWMGERFIETLHARHYIVRTSWVYGAHGANFVKTMLKLGAERGSVSVVNDQVGCPTFTKDLAACIGQLIETERYGTYHVSNSGSCSWHEFAEAIFRHAGLQVELTAVTSDQFVRPAKRPSYSVFDHMSLRLGGFPAMRHWEEALKQFLTELNDGSETNEDRPAIGRIG</sequence>
<evidence type="ECO:0000256" key="1">
    <source>
        <dbReference type="ARBA" id="ARBA00010944"/>
    </source>
</evidence>
<dbReference type="Gene3D" id="3.90.25.10">
    <property type="entry name" value="UDP-galactose 4-epimerase, domain 1"/>
    <property type="match status" value="1"/>
</dbReference>
<organism evidence="4 5">
    <name type="scientific">Paenibacillus curdlanolyticus YK9</name>
    <dbReference type="NCBI Taxonomy" id="717606"/>
    <lineage>
        <taxon>Bacteria</taxon>
        <taxon>Bacillati</taxon>
        <taxon>Bacillota</taxon>
        <taxon>Bacilli</taxon>
        <taxon>Bacillales</taxon>
        <taxon>Paenibacillaceae</taxon>
        <taxon>Paenibacillus</taxon>
    </lineage>
</organism>
<dbReference type="eggNOG" id="COG1091">
    <property type="taxonomic scope" value="Bacteria"/>
</dbReference>
<dbReference type="RefSeq" id="WP_006037538.1">
    <property type="nucleotide sequence ID" value="NZ_AEDD01000003.1"/>
</dbReference>
<dbReference type="PANTHER" id="PTHR10491">
    <property type="entry name" value="DTDP-4-DEHYDRORHAMNOSE REDUCTASE"/>
    <property type="match status" value="1"/>
</dbReference>
<dbReference type="Gene3D" id="3.40.50.720">
    <property type="entry name" value="NAD(P)-binding Rossmann-like Domain"/>
    <property type="match status" value="1"/>
</dbReference>
<comment type="similarity">
    <text evidence="1 2">Belongs to the dTDP-4-dehydrorhamnose reductase family.</text>
</comment>
<keyword evidence="2" id="KW-0560">Oxidoreductase</keyword>
<keyword evidence="2" id="KW-0521">NADP</keyword>
<evidence type="ECO:0000313" key="5">
    <source>
        <dbReference type="Proteomes" id="UP000005387"/>
    </source>
</evidence>
<gene>
    <name evidence="4" type="ORF">PaecuDRAFT_1527</name>
</gene>